<dbReference type="Bgee" id="ENSMMUG00000054622">
    <property type="expression patterns" value="Expressed in olfactory segment of nasal mucosa and 16 other cell types or tissues"/>
</dbReference>
<reference evidence="3" key="1">
    <citation type="journal article" date="2007" name="Science">
        <title>Evolutionary and biomedical insights from the rhesus macaque genome.</title>
        <authorList>
            <person name="Gibbs R.A."/>
            <person name="Rogers J."/>
            <person name="Katze M.G."/>
            <person name="Bumgarner R."/>
            <person name="Weinstock G.M."/>
            <person name="Mardis E.R."/>
            <person name="Remington K.A."/>
            <person name="Strausberg R.L."/>
            <person name="Venter J.C."/>
            <person name="Wilson R.K."/>
            <person name="Batzer M.A."/>
            <person name="Bustamante C.D."/>
            <person name="Eichler E.E."/>
            <person name="Hahn M.W."/>
            <person name="Hardison R.C."/>
            <person name="Makova K.D."/>
            <person name="Miller W."/>
            <person name="Milosavljevic A."/>
            <person name="Palermo R.E."/>
            <person name="Siepel A."/>
            <person name="Sikela J.M."/>
            <person name="Attaway T."/>
            <person name="Bell S."/>
            <person name="Bernard K.E."/>
            <person name="Buhay C.J."/>
            <person name="Chandrabose M.N."/>
            <person name="Dao M."/>
            <person name="Davis C."/>
            <person name="Delehaunty K.D."/>
            <person name="Ding Y."/>
            <person name="Dinh H.H."/>
            <person name="Dugan-Rocha S."/>
            <person name="Fulton L.A."/>
            <person name="Gabisi R.A."/>
            <person name="Garner T.T."/>
            <person name="Godfrey J."/>
            <person name="Hawes A.C."/>
            <person name="Hernandez J."/>
            <person name="Hines S."/>
            <person name="Holder M."/>
            <person name="Hume J."/>
            <person name="Jhangiani S.N."/>
            <person name="Joshi V."/>
            <person name="Khan Z.M."/>
            <person name="Kirkness E.F."/>
            <person name="Cree A."/>
            <person name="Fowler R.G."/>
            <person name="Lee S."/>
            <person name="Lewis L.R."/>
            <person name="Li Z."/>
            <person name="Liu Y.-S."/>
            <person name="Moore S.M."/>
            <person name="Muzny D."/>
            <person name="Nazareth L.V."/>
            <person name="Ngo D.N."/>
            <person name="Okwuonu G.O."/>
            <person name="Pai G."/>
            <person name="Parker D."/>
            <person name="Paul H.A."/>
            <person name="Pfannkoch C."/>
            <person name="Pohl C.S."/>
            <person name="Rogers Y.-H.C."/>
            <person name="Ruiz S.J."/>
            <person name="Sabo A."/>
            <person name="Santibanez J."/>
            <person name="Schneider B.W."/>
            <person name="Smith S.M."/>
            <person name="Sodergren E."/>
            <person name="Svatek A.F."/>
            <person name="Utterback T.R."/>
            <person name="Vattathil S."/>
            <person name="Warren W."/>
            <person name="White C.S."/>
            <person name="Chinwalla A.T."/>
            <person name="Feng Y."/>
            <person name="Halpern A.L."/>
            <person name="Hillier L.W."/>
            <person name="Huang X."/>
            <person name="Minx P."/>
            <person name="Nelson J.O."/>
            <person name="Pepin K.H."/>
            <person name="Qin X."/>
            <person name="Sutton G.G."/>
            <person name="Venter E."/>
            <person name="Walenz B.P."/>
            <person name="Wallis J.W."/>
            <person name="Worley K.C."/>
            <person name="Yang S.-P."/>
            <person name="Jones S.M."/>
            <person name="Marra M.A."/>
            <person name="Rocchi M."/>
            <person name="Schein J.E."/>
            <person name="Baertsch R."/>
            <person name="Clarke L."/>
            <person name="Csuros M."/>
            <person name="Glasscock J."/>
            <person name="Harris R.A."/>
            <person name="Havlak P."/>
            <person name="Jackson A.R."/>
            <person name="Jiang H."/>
            <person name="Liu Y."/>
            <person name="Messina D.N."/>
            <person name="Shen Y."/>
            <person name="Song H.X.-Z."/>
            <person name="Wylie T."/>
            <person name="Zhang L."/>
            <person name="Birney E."/>
            <person name="Han K."/>
            <person name="Konkel M.K."/>
            <person name="Lee J."/>
            <person name="Smit A.F.A."/>
            <person name="Ullmer B."/>
            <person name="Wang H."/>
            <person name="Xing J."/>
            <person name="Burhans R."/>
            <person name="Cheng Z."/>
            <person name="Karro J.E."/>
            <person name="Ma J."/>
            <person name="Raney B."/>
            <person name="She X."/>
            <person name="Cox M.J."/>
            <person name="Demuth J.P."/>
            <person name="Dumas L.J."/>
            <person name="Han S.-G."/>
            <person name="Hopkins J."/>
            <person name="Karimpour-Fard A."/>
            <person name="Kim Y.H."/>
            <person name="Pollack J.R."/>
            <person name="Vinar T."/>
            <person name="Addo-Quaye C."/>
            <person name="Degenhardt J."/>
            <person name="Denby A."/>
            <person name="Hubisz M.J."/>
            <person name="Indap A."/>
            <person name="Kosiol C."/>
            <person name="Lahn B.T."/>
            <person name="Lawson H.A."/>
            <person name="Marklein A."/>
            <person name="Nielsen R."/>
            <person name="Vallender E.J."/>
            <person name="Clark A.G."/>
            <person name="Ferguson B."/>
            <person name="Hernandez R.D."/>
            <person name="Hirani K."/>
            <person name="Kehrer-Sawatzki H."/>
            <person name="Kolb J."/>
            <person name="Patil S."/>
            <person name="Pu L.-L."/>
            <person name="Ren Y."/>
            <person name="Smith D.G."/>
            <person name="Wheeler D.A."/>
            <person name="Schenck I."/>
            <person name="Ball E.V."/>
            <person name="Chen R."/>
            <person name="Cooper D.N."/>
            <person name="Giardine B."/>
            <person name="Hsu F."/>
            <person name="Kent W.J."/>
            <person name="Lesk A."/>
            <person name="Nelson D.L."/>
            <person name="O'brien W.E."/>
            <person name="Pruefer K."/>
            <person name="Stenson P.D."/>
            <person name="Wallace J.C."/>
            <person name="Ke H."/>
            <person name="Liu X.-M."/>
            <person name="Wang P."/>
            <person name="Xiang A.P."/>
            <person name="Yang F."/>
            <person name="Barber G.P."/>
            <person name="Haussler D."/>
            <person name="Karolchik D."/>
            <person name="Kern A.D."/>
            <person name="Kuhn R.M."/>
            <person name="Smith K.E."/>
            <person name="Zwieg A.S."/>
        </authorList>
    </citation>
    <scope>NUCLEOTIDE SEQUENCE [LARGE SCALE GENOMIC DNA]</scope>
    <source>
        <strain evidence="3">17573</strain>
    </source>
</reference>
<dbReference type="GeneTree" id="ENSGT01010000230246"/>
<evidence type="ECO:0000313" key="2">
    <source>
        <dbReference type="Ensembl" id="ENSMMUP00000063068.1"/>
    </source>
</evidence>
<keyword evidence="3" id="KW-1185">Reference proteome</keyword>
<dbReference type="Ensembl" id="ENSMMUT00000101039.1">
    <property type="protein sequence ID" value="ENSMMUP00000063068.1"/>
    <property type="gene ID" value="ENSMMUG00000054622.1"/>
</dbReference>
<dbReference type="Proteomes" id="UP000006718">
    <property type="component" value="Chromosome 10"/>
</dbReference>
<evidence type="ECO:0000313" key="3">
    <source>
        <dbReference type="Proteomes" id="UP000006718"/>
    </source>
</evidence>
<organism evidence="2 3">
    <name type="scientific">Macaca mulatta</name>
    <name type="common">Rhesus macaque</name>
    <dbReference type="NCBI Taxonomy" id="9544"/>
    <lineage>
        <taxon>Eukaryota</taxon>
        <taxon>Metazoa</taxon>
        <taxon>Chordata</taxon>
        <taxon>Craniata</taxon>
        <taxon>Vertebrata</taxon>
        <taxon>Euteleostomi</taxon>
        <taxon>Mammalia</taxon>
        <taxon>Eutheria</taxon>
        <taxon>Euarchontoglires</taxon>
        <taxon>Primates</taxon>
        <taxon>Haplorrhini</taxon>
        <taxon>Catarrhini</taxon>
        <taxon>Cercopithecidae</taxon>
        <taxon>Cercopithecinae</taxon>
        <taxon>Macaca</taxon>
    </lineage>
</organism>
<protein>
    <submittedName>
        <fullName evidence="2">Uncharacterized protein</fullName>
    </submittedName>
</protein>
<reference evidence="2" key="2">
    <citation type="submission" date="2019-01" db="EMBL/GenBank/DDBJ databases">
        <authorList>
            <person name="Graves T."/>
            <person name="Eichler E.E."/>
            <person name="Wilson R.K."/>
        </authorList>
    </citation>
    <scope>NUCLEOTIDE SEQUENCE [LARGE SCALE GENOMIC DNA]</scope>
    <source>
        <strain evidence="2">17573</strain>
    </source>
</reference>
<dbReference type="AlphaFoldDB" id="A0A5F7ZD11"/>
<evidence type="ECO:0000256" key="1">
    <source>
        <dbReference type="SAM" id="MobiDB-lite"/>
    </source>
</evidence>
<reference evidence="2" key="3">
    <citation type="submission" date="2025-08" db="UniProtKB">
        <authorList>
            <consortium name="Ensembl"/>
        </authorList>
    </citation>
    <scope>IDENTIFICATION</scope>
    <source>
        <strain evidence="2">17573</strain>
    </source>
</reference>
<reference evidence="2" key="4">
    <citation type="submission" date="2025-09" db="UniProtKB">
        <authorList>
            <consortium name="Ensembl"/>
        </authorList>
    </citation>
    <scope>IDENTIFICATION</scope>
    <source>
        <strain evidence="2">17573</strain>
    </source>
</reference>
<proteinExistence type="predicted"/>
<feature type="compositionally biased region" description="Basic and acidic residues" evidence="1">
    <location>
        <begin position="20"/>
        <end position="30"/>
    </location>
</feature>
<accession>A0A5F7ZD11</accession>
<sequence length="96" mass="11088">MRISLRISQVGPKYHHTYPYKREGKEDYTNTHRRRGSNVTVEAEIDVATSQGLLAATKSWKRQTDSSLEHLEGIQPCQHIDFSPVKLMLNLWPPEL</sequence>
<name>A0A5F7ZD11_MACMU</name>
<dbReference type="InParanoid" id="A0A5F7ZD11"/>
<feature type="region of interest" description="Disordered" evidence="1">
    <location>
        <begin position="16"/>
        <end position="37"/>
    </location>
</feature>
<dbReference type="VEuPathDB" id="HostDB:ENSMMUG00000054622"/>